<dbReference type="Pfam" id="PF00753">
    <property type="entry name" value="Lactamase_B"/>
    <property type="match status" value="1"/>
</dbReference>
<dbReference type="PANTHER" id="PTHR13754">
    <property type="entry name" value="METALLO-BETA-LACTAMASE SUPERFAMILY PROTEIN"/>
    <property type="match status" value="1"/>
</dbReference>
<dbReference type="GO" id="GO:0016787">
    <property type="term" value="F:hydrolase activity"/>
    <property type="evidence" value="ECO:0007669"/>
    <property type="project" value="UniProtKB-KW"/>
</dbReference>
<protein>
    <submittedName>
        <fullName evidence="2">MBL fold metallo-hydrolase</fullName>
    </submittedName>
</protein>
<dbReference type="InterPro" id="IPR052926">
    <property type="entry name" value="Metallo-beta-lactamase_dom"/>
</dbReference>
<accession>A0A2T9XB36</accession>
<keyword evidence="2" id="KW-0378">Hydrolase</keyword>
<dbReference type="SMART" id="SM00849">
    <property type="entry name" value="Lactamase_B"/>
    <property type="match status" value="1"/>
</dbReference>
<dbReference type="Proteomes" id="UP000245638">
    <property type="component" value="Unassembled WGS sequence"/>
</dbReference>
<dbReference type="Gene3D" id="3.60.15.10">
    <property type="entry name" value="Ribonuclease Z/Hydroxyacylglutathione hydrolase-like"/>
    <property type="match status" value="1"/>
</dbReference>
<dbReference type="InterPro" id="IPR001279">
    <property type="entry name" value="Metallo-B-lactamas"/>
</dbReference>
<dbReference type="InterPro" id="IPR036866">
    <property type="entry name" value="RibonucZ/Hydroxyglut_hydro"/>
</dbReference>
<dbReference type="GO" id="GO:0016740">
    <property type="term" value="F:transferase activity"/>
    <property type="evidence" value="ECO:0007669"/>
    <property type="project" value="TreeGrafter"/>
</dbReference>
<sequence>MKRLSNLKITILSDNFVSTLIPPLIGEWGFSALIETDDTKILYDVGNSGYPVLYNAEKLGVDLSKIDYIVLSHGHSDHTGGFSNPELLKKLEGKIVIAHPSVFEKKLLNWSGKLEYIGIPMSLDEMEKHFHVILTSQPLEITEGVIFSGEVKRYGYDEYTAGLFTARDSSITGDHMKDDAALYMNTEKGLVVLTGCGHSGILNIINHAKEVTGENVYAAIGGFHLLSSPKDKVVKVSEELLKLDKIGPAHCSGNLIKSLIADHKDKFIDAGVGKVIKF</sequence>
<feature type="domain" description="Metallo-beta-lactamase" evidence="1">
    <location>
        <begin position="28"/>
        <end position="250"/>
    </location>
</feature>
<gene>
    <name evidence="2" type="ORF">DDW13_01105</name>
</gene>
<evidence type="ECO:0000313" key="3">
    <source>
        <dbReference type="Proteomes" id="UP000245638"/>
    </source>
</evidence>
<proteinExistence type="predicted"/>
<evidence type="ECO:0000259" key="1">
    <source>
        <dbReference type="SMART" id="SM00849"/>
    </source>
</evidence>
<organism evidence="2 3">
    <name type="scientific">Acidianus hospitalis</name>
    <dbReference type="NCBI Taxonomy" id="563177"/>
    <lineage>
        <taxon>Archaea</taxon>
        <taxon>Thermoproteota</taxon>
        <taxon>Thermoprotei</taxon>
        <taxon>Sulfolobales</taxon>
        <taxon>Sulfolobaceae</taxon>
        <taxon>Acidianus</taxon>
    </lineage>
</organism>
<dbReference type="AlphaFoldDB" id="A0A2T9XB36"/>
<evidence type="ECO:0000313" key="2">
    <source>
        <dbReference type="EMBL" id="PVU77278.1"/>
    </source>
</evidence>
<dbReference type="PANTHER" id="PTHR13754:SF18">
    <property type="entry name" value="7,8-DIHYDROPTERIN-6-METHYL-4-(BETA-D-RIBOFURANOSYL)-AMINOBENZENE-5'-PHOSPHATE SYNTHASE"/>
    <property type="match status" value="1"/>
</dbReference>
<dbReference type="InterPro" id="IPR041712">
    <property type="entry name" value="DHPS-like_MBL-fold"/>
</dbReference>
<dbReference type="CDD" id="cd07713">
    <property type="entry name" value="DHPS-like_MBL-fold"/>
    <property type="match status" value="1"/>
</dbReference>
<dbReference type="SUPFAM" id="SSF56281">
    <property type="entry name" value="Metallo-hydrolase/oxidoreductase"/>
    <property type="match status" value="1"/>
</dbReference>
<name>A0A2T9XB36_9CREN</name>
<comment type="caution">
    <text evidence="2">The sequence shown here is derived from an EMBL/GenBank/DDBJ whole genome shotgun (WGS) entry which is preliminary data.</text>
</comment>
<dbReference type="EMBL" id="QEFD01000037">
    <property type="protein sequence ID" value="PVU77278.1"/>
    <property type="molecule type" value="Genomic_DNA"/>
</dbReference>
<reference evidence="2 3" key="1">
    <citation type="journal article" date="2015" name="Appl. Environ. Microbiol.">
        <title>Nanoarchaeota, Their Sulfolobales Host, and Nanoarchaeota Virus Distribution across Yellowstone National Park Hot Springs.</title>
        <authorList>
            <person name="Munson-McGee J.H."/>
            <person name="Field E.K."/>
            <person name="Bateson M."/>
            <person name="Rooney C."/>
            <person name="Stepanauskas R."/>
            <person name="Young M.J."/>
        </authorList>
    </citation>
    <scope>NUCLEOTIDE SEQUENCE [LARGE SCALE GENOMIC DNA]</scope>
    <source>
        <strain evidence="2">SCGC AC-742_N10</strain>
    </source>
</reference>